<reference evidence="7 8" key="1">
    <citation type="submission" date="2017-11" db="EMBL/GenBank/DDBJ databases">
        <title>Evolution of Phototrophy in the Chloroflexi Phylum Driven by Horizontal Gene Transfer.</title>
        <authorList>
            <person name="Ward L.M."/>
            <person name="Hemp J."/>
            <person name="Shih P.M."/>
            <person name="Mcglynn S.E."/>
            <person name="Fischer W."/>
        </authorList>
    </citation>
    <scope>NUCLEOTIDE SEQUENCE [LARGE SCALE GENOMIC DNA]</scope>
    <source>
        <strain evidence="7">JP3_13</strain>
    </source>
</reference>
<dbReference type="CDD" id="cd00317">
    <property type="entry name" value="cyclophilin"/>
    <property type="match status" value="1"/>
</dbReference>
<proteinExistence type="predicted"/>
<evidence type="ECO:0000256" key="5">
    <source>
        <dbReference type="SAM" id="SignalP"/>
    </source>
</evidence>
<dbReference type="PANTHER" id="PTHR45625">
    <property type="entry name" value="PEPTIDYL-PROLYL CIS-TRANS ISOMERASE-RELATED"/>
    <property type="match status" value="1"/>
</dbReference>
<dbReference type="AlphaFoldDB" id="A0A2M8PC26"/>
<dbReference type="EMBL" id="PGTM01000208">
    <property type="protein sequence ID" value="PJF35095.1"/>
    <property type="molecule type" value="Genomic_DNA"/>
</dbReference>
<dbReference type="PROSITE" id="PS50072">
    <property type="entry name" value="CSA_PPIASE_2"/>
    <property type="match status" value="1"/>
</dbReference>
<evidence type="ECO:0000256" key="4">
    <source>
        <dbReference type="ARBA" id="ARBA00023235"/>
    </source>
</evidence>
<dbReference type="InterPro" id="IPR036249">
    <property type="entry name" value="Thioredoxin-like_sf"/>
</dbReference>
<name>A0A2M8PC26_9CHLR</name>
<dbReference type="PANTHER" id="PTHR45625:SF4">
    <property type="entry name" value="PEPTIDYLPROLYL ISOMERASE DOMAIN AND WD REPEAT-CONTAINING PROTEIN 1"/>
    <property type="match status" value="1"/>
</dbReference>
<dbReference type="Pfam" id="PF00160">
    <property type="entry name" value="Pro_isomerase"/>
    <property type="match status" value="1"/>
</dbReference>
<comment type="function">
    <text evidence="1">PPIases accelerate the folding of proteins. It catalyzes the cis-trans isomerization of proline imidic peptide bonds in oligopeptides.</text>
</comment>
<keyword evidence="5" id="KW-0732">Signal</keyword>
<dbReference type="InterPro" id="IPR044666">
    <property type="entry name" value="Cyclophilin_A-like"/>
</dbReference>
<evidence type="ECO:0000256" key="1">
    <source>
        <dbReference type="ARBA" id="ARBA00002388"/>
    </source>
</evidence>
<evidence type="ECO:0000313" key="7">
    <source>
        <dbReference type="EMBL" id="PJF35095.1"/>
    </source>
</evidence>
<dbReference type="InterPro" id="IPR029000">
    <property type="entry name" value="Cyclophilin-like_dom_sf"/>
</dbReference>
<keyword evidence="4" id="KW-0413">Isomerase</keyword>
<keyword evidence="3" id="KW-0697">Rotamase</keyword>
<dbReference type="GO" id="GO:0003755">
    <property type="term" value="F:peptidyl-prolyl cis-trans isomerase activity"/>
    <property type="evidence" value="ECO:0007669"/>
    <property type="project" value="UniProtKB-KW"/>
</dbReference>
<dbReference type="Pfam" id="PF13462">
    <property type="entry name" value="Thioredoxin_4"/>
    <property type="match status" value="1"/>
</dbReference>
<dbReference type="Gene3D" id="2.40.100.10">
    <property type="entry name" value="Cyclophilin-like"/>
    <property type="match status" value="1"/>
</dbReference>
<dbReference type="InterPro" id="IPR002130">
    <property type="entry name" value="Cyclophilin-type_PPIase_dom"/>
</dbReference>
<gene>
    <name evidence="7" type="ORF">CUN49_12320</name>
</gene>
<feature type="signal peptide" evidence="5">
    <location>
        <begin position="1"/>
        <end position="23"/>
    </location>
</feature>
<evidence type="ECO:0000259" key="6">
    <source>
        <dbReference type="PROSITE" id="PS50072"/>
    </source>
</evidence>
<dbReference type="SUPFAM" id="SSF50891">
    <property type="entry name" value="Cyclophilin-like"/>
    <property type="match status" value="1"/>
</dbReference>
<dbReference type="EC" id="5.2.1.8" evidence="2"/>
<dbReference type="Proteomes" id="UP000229681">
    <property type="component" value="Unassembled WGS sequence"/>
</dbReference>
<dbReference type="Gene3D" id="3.40.30.10">
    <property type="entry name" value="Glutaredoxin"/>
    <property type="match status" value="1"/>
</dbReference>
<evidence type="ECO:0000256" key="2">
    <source>
        <dbReference type="ARBA" id="ARBA00013194"/>
    </source>
</evidence>
<dbReference type="PROSITE" id="PS51257">
    <property type="entry name" value="PROKAR_LIPOPROTEIN"/>
    <property type="match status" value="1"/>
</dbReference>
<comment type="caution">
    <text evidence="7">The sequence shown here is derived from an EMBL/GenBank/DDBJ whole genome shotgun (WGS) entry which is preliminary data.</text>
</comment>
<evidence type="ECO:0000313" key="8">
    <source>
        <dbReference type="Proteomes" id="UP000229681"/>
    </source>
</evidence>
<feature type="domain" description="PPIase cyclophilin-type" evidence="6">
    <location>
        <begin position="250"/>
        <end position="401"/>
    </location>
</feature>
<evidence type="ECO:0000256" key="3">
    <source>
        <dbReference type="ARBA" id="ARBA00023110"/>
    </source>
</evidence>
<dbReference type="SUPFAM" id="SSF52833">
    <property type="entry name" value="Thioredoxin-like"/>
    <property type="match status" value="1"/>
</dbReference>
<organism evidence="7 8">
    <name type="scientific">Candidatus Thermofonsia Clade 1 bacterium</name>
    <dbReference type="NCBI Taxonomy" id="2364210"/>
    <lineage>
        <taxon>Bacteria</taxon>
        <taxon>Bacillati</taxon>
        <taxon>Chloroflexota</taxon>
        <taxon>Candidatus Thermofontia</taxon>
        <taxon>Candidatus Thermofonsia Clade 1</taxon>
    </lineage>
</organism>
<dbReference type="InterPro" id="IPR012336">
    <property type="entry name" value="Thioredoxin-like_fold"/>
</dbReference>
<feature type="chain" id="PRO_5014961152" description="peptidylprolyl isomerase" evidence="5">
    <location>
        <begin position="24"/>
        <end position="403"/>
    </location>
</feature>
<sequence length="403" mass="44368">MVELRRLGLLVCASLALSACASAPLPTTTPVRPPTVIVTLPPRTPTPDRGIADHDLGRADAFLHIVHYGDLQSEPCLIVARALLRLYTQYPEQIRLTWRHFPQPQHDKAFLAAQALEAAAAQGAFWQLHDLLFAEQAAWRALTPEEFRAALDDYAQRIGISDLAAFKAALDAQTYAPLIRRAVQEAQSRALRGAPALFLQGRPYSGALSERAIGDAVRLLLLGQRHFAKQPALQINLDARYIATLYTEKGEVEIELLPRAAPVAVNNFVFLARQGWYDDITFHLVTDDIVQTGDPSGSGGGTAGYFIVDEHDNGLLFDREGMVAMANQRGVPNSASAQFFITLAPLPQEGFNKQYTIFGVVRRGMDVLRRLTKRDPSDPLRFPNPPPGDKLLRVVITEIAPSK</sequence>
<accession>A0A2M8PC26</accession>
<protein>
    <recommendedName>
        <fullName evidence="2">peptidylprolyl isomerase</fullName>
        <ecNumber evidence="2">5.2.1.8</ecNumber>
    </recommendedName>
</protein>